<dbReference type="PANTHER" id="PTHR35149:SF1">
    <property type="entry name" value="DUF5655 DOMAIN-CONTAINING PROTEIN"/>
    <property type="match status" value="1"/>
</dbReference>
<dbReference type="InterPro" id="IPR011089">
    <property type="entry name" value="GmrSD_C"/>
</dbReference>
<organism evidence="3 4">
    <name type="scientific">Fibrivirga algicola</name>
    <dbReference type="NCBI Taxonomy" id="2950420"/>
    <lineage>
        <taxon>Bacteria</taxon>
        <taxon>Pseudomonadati</taxon>
        <taxon>Bacteroidota</taxon>
        <taxon>Cytophagia</taxon>
        <taxon>Cytophagales</taxon>
        <taxon>Spirosomataceae</taxon>
        <taxon>Fibrivirga</taxon>
    </lineage>
</organism>
<dbReference type="Pfam" id="PF07510">
    <property type="entry name" value="GmrSD_C"/>
    <property type="match status" value="1"/>
</dbReference>
<comment type="caution">
    <text evidence="3">The sequence shown here is derived from an EMBL/GenBank/DDBJ whole genome shotgun (WGS) entry which is preliminary data.</text>
</comment>
<dbReference type="InterPro" id="IPR004919">
    <property type="entry name" value="GmrSD_N"/>
</dbReference>
<sequence>MIQSASNYPLSILFNPDQNIKYTIPKYQREYVWQQHNWEALFDDILEGDKGHFLGSIICINHSTDALQTLRLELVDGQQRVTTTSLLYTALYTWLKQNADQDDDDIRVEMAGIRNRLVQKNSPGVTRLEPSLQGKNLPDYEYVLHQASLLKRDVDKLANVGKRRIDRAYRYFLSRLNETDENNVPVFTSQSVLDLLEKLNSASMVKIEVSSHSDAFTLFETLNNRGEPLSALDLIKNKLLDVLEKQNINTIDQNFNRWTRLLDNLTDDPATQQRYLRQYYNAFKYRPEVAVKGFSKATRSTILTIYARLIDADVRPIFDDLYDKSQLYSRLVRPDHADNAATVTSALLDLQRIGGVTSQSFLLFLLGSYPSLPSAELGAIIQVLVTFFVRRNVTDLPPTRDLDKLFIELIDWCRQQDQHPTSSHVRAFLRQPVWYVPDEVFSLKLMGNLYQDNADAARFVLCSLEGNHQTHETYTDLWRRSESKQYVWTIEHILPQGKNLPAAWVDMIGNGDEVAARHLQETHVHRLGNLTISGYNSTLGNQPFSDKRDRTDKKGHPVGYRNGLYLNRLLAEKDSWTAEDIETRTIEMVKDCIKLFSI</sequence>
<dbReference type="EMBL" id="WAEL01000012">
    <property type="protein sequence ID" value="NID13518.1"/>
    <property type="molecule type" value="Genomic_DNA"/>
</dbReference>
<evidence type="ECO:0000313" key="3">
    <source>
        <dbReference type="EMBL" id="NID13518.1"/>
    </source>
</evidence>
<reference evidence="3" key="1">
    <citation type="submission" date="2024-05" db="EMBL/GenBank/DDBJ databases">
        <authorList>
            <person name="Jung D.-H."/>
        </authorList>
    </citation>
    <scope>NUCLEOTIDE SEQUENCE</scope>
    <source>
        <strain evidence="3">JA-25</strain>
    </source>
</reference>
<gene>
    <name evidence="3" type="ORF">F7231_25350</name>
</gene>
<accession>A0ABX0QSJ6</accession>
<name>A0ABX0QSJ6_9BACT</name>
<evidence type="ECO:0000259" key="1">
    <source>
        <dbReference type="Pfam" id="PF03235"/>
    </source>
</evidence>
<keyword evidence="4" id="KW-1185">Reference proteome</keyword>
<dbReference type="PANTHER" id="PTHR35149">
    <property type="entry name" value="SLL5132 PROTEIN"/>
    <property type="match status" value="1"/>
</dbReference>
<evidence type="ECO:0000259" key="2">
    <source>
        <dbReference type="Pfam" id="PF07510"/>
    </source>
</evidence>
<evidence type="ECO:0000313" key="4">
    <source>
        <dbReference type="Proteomes" id="UP000606008"/>
    </source>
</evidence>
<dbReference type="RefSeq" id="WP_166694038.1">
    <property type="nucleotide sequence ID" value="NZ_WAEL01000012.1"/>
</dbReference>
<dbReference type="Proteomes" id="UP000606008">
    <property type="component" value="Unassembled WGS sequence"/>
</dbReference>
<dbReference type="Pfam" id="PF03235">
    <property type="entry name" value="GmrSD_N"/>
    <property type="match status" value="1"/>
</dbReference>
<feature type="domain" description="GmrSD restriction endonucleases C-terminal" evidence="2">
    <location>
        <begin position="437"/>
        <end position="590"/>
    </location>
</feature>
<proteinExistence type="predicted"/>
<protein>
    <submittedName>
        <fullName evidence="3">DUF262 domain-containing protein</fullName>
    </submittedName>
</protein>
<feature type="domain" description="GmrSD restriction endonucleases N-terminal" evidence="1">
    <location>
        <begin position="18"/>
        <end position="240"/>
    </location>
</feature>